<dbReference type="SUPFAM" id="SSF57701">
    <property type="entry name" value="Zn2/Cys6 DNA-binding domain"/>
    <property type="match status" value="1"/>
</dbReference>
<accession>A0A8H4XBD8</accession>
<comment type="subcellular location">
    <subcellularLocation>
        <location evidence="1">Nucleus</location>
    </subcellularLocation>
</comment>
<protein>
    <recommendedName>
        <fullName evidence="6">Zn(2)-C6 fungal-type domain-containing protein</fullName>
    </recommendedName>
</protein>
<evidence type="ECO:0000256" key="2">
    <source>
        <dbReference type="ARBA" id="ARBA00023015"/>
    </source>
</evidence>
<dbReference type="InterPro" id="IPR051711">
    <property type="entry name" value="Stress_Response_Reg"/>
</dbReference>
<evidence type="ECO:0000313" key="7">
    <source>
        <dbReference type="EMBL" id="KAF4968011.1"/>
    </source>
</evidence>
<reference evidence="7" key="2">
    <citation type="submission" date="2020-05" db="EMBL/GenBank/DDBJ databases">
        <authorList>
            <person name="Kim H.-S."/>
            <person name="Proctor R.H."/>
            <person name="Brown D.W."/>
        </authorList>
    </citation>
    <scope>NUCLEOTIDE SEQUENCE</scope>
    <source>
        <strain evidence="7">NRRL 20472</strain>
    </source>
</reference>
<dbReference type="PANTHER" id="PTHR47540">
    <property type="entry name" value="THIAMINE REPRESSIBLE GENES REGULATORY PROTEIN THI5"/>
    <property type="match status" value="1"/>
</dbReference>
<keyword evidence="3" id="KW-0238">DNA-binding</keyword>
<proteinExistence type="predicted"/>
<evidence type="ECO:0000259" key="6">
    <source>
        <dbReference type="PROSITE" id="PS50048"/>
    </source>
</evidence>
<dbReference type="AlphaFoldDB" id="A0A8H4XBD8"/>
<gene>
    <name evidence="7" type="ORF">FSARC_4572</name>
</gene>
<dbReference type="PANTHER" id="PTHR47540:SF2">
    <property type="entry name" value="ZN(II)2CYS6 TRANSCRIPTION FACTOR (EUROFUNG)"/>
    <property type="match status" value="1"/>
</dbReference>
<dbReference type="PROSITE" id="PS50048">
    <property type="entry name" value="ZN2_CY6_FUNGAL_2"/>
    <property type="match status" value="1"/>
</dbReference>
<keyword evidence="5" id="KW-0539">Nucleus</keyword>
<dbReference type="Pfam" id="PF00172">
    <property type="entry name" value="Zn_clus"/>
    <property type="match status" value="1"/>
</dbReference>
<feature type="domain" description="Zn(2)-C6 fungal-type" evidence="6">
    <location>
        <begin position="13"/>
        <end position="43"/>
    </location>
</feature>
<evidence type="ECO:0000256" key="5">
    <source>
        <dbReference type="ARBA" id="ARBA00023242"/>
    </source>
</evidence>
<keyword evidence="8" id="KW-1185">Reference proteome</keyword>
<evidence type="ECO:0000256" key="1">
    <source>
        <dbReference type="ARBA" id="ARBA00004123"/>
    </source>
</evidence>
<evidence type="ECO:0000256" key="3">
    <source>
        <dbReference type="ARBA" id="ARBA00023125"/>
    </source>
</evidence>
<dbReference type="GO" id="GO:0000981">
    <property type="term" value="F:DNA-binding transcription factor activity, RNA polymerase II-specific"/>
    <property type="evidence" value="ECO:0007669"/>
    <property type="project" value="InterPro"/>
</dbReference>
<keyword evidence="4" id="KW-0804">Transcription</keyword>
<dbReference type="InterPro" id="IPR001138">
    <property type="entry name" value="Zn2Cys6_DnaBD"/>
</dbReference>
<comment type="caution">
    <text evidence="7">The sequence shown here is derived from an EMBL/GenBank/DDBJ whole genome shotgun (WGS) entry which is preliminary data.</text>
</comment>
<dbReference type="Proteomes" id="UP000622797">
    <property type="component" value="Unassembled WGS sequence"/>
</dbReference>
<dbReference type="OrthoDB" id="10261408at2759"/>
<sequence>MDSSQKVLQQRTACERCRSRRQKCDGKVPQCSRCIRSGENCVYAPSLPIGRPKRPKVAKSLSLPSFANIQVPSAHDPAITGAGDVTALSTETEGRAHSDSNSSGTFPLLESDWLPGPEPTLLETIETEADRLRQNNQTKTWIVDGIGLGQEACAMSSGAGASFALDLSPEEWRTFTKKAVKAEISGVVYGTRPSFSNLLDQLEARQVQWHTTPSCPDFPSLHIHGPEKTPSCVRNCREIRQGLLCLPV</sequence>
<keyword evidence="2" id="KW-0805">Transcription regulation</keyword>
<dbReference type="GO" id="GO:0043565">
    <property type="term" value="F:sequence-specific DNA binding"/>
    <property type="evidence" value="ECO:0007669"/>
    <property type="project" value="TreeGrafter"/>
</dbReference>
<evidence type="ECO:0000256" key="4">
    <source>
        <dbReference type="ARBA" id="ARBA00023163"/>
    </source>
</evidence>
<dbReference type="GO" id="GO:0045944">
    <property type="term" value="P:positive regulation of transcription by RNA polymerase II"/>
    <property type="evidence" value="ECO:0007669"/>
    <property type="project" value="TreeGrafter"/>
</dbReference>
<dbReference type="PROSITE" id="PS00463">
    <property type="entry name" value="ZN2_CY6_FUNGAL_1"/>
    <property type="match status" value="1"/>
</dbReference>
<name>A0A8H4XBD8_9HYPO</name>
<dbReference type="GO" id="GO:0005634">
    <property type="term" value="C:nucleus"/>
    <property type="evidence" value="ECO:0007669"/>
    <property type="project" value="UniProtKB-SubCell"/>
</dbReference>
<dbReference type="EMBL" id="JABEXW010000212">
    <property type="protein sequence ID" value="KAF4968011.1"/>
    <property type="molecule type" value="Genomic_DNA"/>
</dbReference>
<dbReference type="InterPro" id="IPR036864">
    <property type="entry name" value="Zn2-C6_fun-type_DNA-bd_sf"/>
</dbReference>
<evidence type="ECO:0000313" key="8">
    <source>
        <dbReference type="Proteomes" id="UP000622797"/>
    </source>
</evidence>
<dbReference type="CDD" id="cd00067">
    <property type="entry name" value="GAL4"/>
    <property type="match status" value="1"/>
</dbReference>
<dbReference type="GO" id="GO:0008270">
    <property type="term" value="F:zinc ion binding"/>
    <property type="evidence" value="ECO:0007669"/>
    <property type="project" value="InterPro"/>
</dbReference>
<organism evidence="7 8">
    <name type="scientific">Fusarium sarcochroum</name>
    <dbReference type="NCBI Taxonomy" id="1208366"/>
    <lineage>
        <taxon>Eukaryota</taxon>
        <taxon>Fungi</taxon>
        <taxon>Dikarya</taxon>
        <taxon>Ascomycota</taxon>
        <taxon>Pezizomycotina</taxon>
        <taxon>Sordariomycetes</taxon>
        <taxon>Hypocreomycetidae</taxon>
        <taxon>Hypocreales</taxon>
        <taxon>Nectriaceae</taxon>
        <taxon>Fusarium</taxon>
        <taxon>Fusarium lateritium species complex</taxon>
    </lineage>
</organism>
<reference evidence="7" key="1">
    <citation type="journal article" date="2020" name="BMC Genomics">
        <title>Correction to: Identification and distribution of gene clusters required for synthesis of sphingolipid metabolism inhibitors in diverse species of the filamentous fungus Fusarium.</title>
        <authorList>
            <person name="Kim H.S."/>
            <person name="Lohmar J.M."/>
            <person name="Busman M."/>
            <person name="Brown D.W."/>
            <person name="Naumann T.A."/>
            <person name="Divon H.H."/>
            <person name="Lysoe E."/>
            <person name="Uhlig S."/>
            <person name="Proctor R.H."/>
        </authorList>
    </citation>
    <scope>NUCLEOTIDE SEQUENCE</scope>
    <source>
        <strain evidence="7">NRRL 20472</strain>
    </source>
</reference>
<dbReference type="Gene3D" id="4.10.240.10">
    <property type="entry name" value="Zn(2)-C6 fungal-type DNA-binding domain"/>
    <property type="match status" value="1"/>
</dbReference>
<dbReference type="SMART" id="SM00066">
    <property type="entry name" value="GAL4"/>
    <property type="match status" value="1"/>
</dbReference>